<evidence type="ECO:0000313" key="3">
    <source>
        <dbReference type="Proteomes" id="UP001362999"/>
    </source>
</evidence>
<accession>A0AAW0DKY7</accession>
<gene>
    <name evidence="2" type="ORF">R3P38DRAFT_3172058</name>
</gene>
<feature type="transmembrane region" description="Helical" evidence="1">
    <location>
        <begin position="161"/>
        <end position="181"/>
    </location>
</feature>
<keyword evidence="1" id="KW-0812">Transmembrane</keyword>
<dbReference type="Proteomes" id="UP001362999">
    <property type="component" value="Unassembled WGS sequence"/>
</dbReference>
<organism evidence="2 3">
    <name type="scientific">Favolaschia claudopus</name>
    <dbReference type="NCBI Taxonomy" id="2862362"/>
    <lineage>
        <taxon>Eukaryota</taxon>
        <taxon>Fungi</taxon>
        <taxon>Dikarya</taxon>
        <taxon>Basidiomycota</taxon>
        <taxon>Agaricomycotina</taxon>
        <taxon>Agaricomycetes</taxon>
        <taxon>Agaricomycetidae</taxon>
        <taxon>Agaricales</taxon>
        <taxon>Marasmiineae</taxon>
        <taxon>Mycenaceae</taxon>
        <taxon>Favolaschia</taxon>
    </lineage>
</organism>
<evidence type="ECO:0000256" key="1">
    <source>
        <dbReference type="SAM" id="Phobius"/>
    </source>
</evidence>
<feature type="transmembrane region" description="Helical" evidence="1">
    <location>
        <begin position="33"/>
        <end position="55"/>
    </location>
</feature>
<keyword evidence="1" id="KW-0472">Membrane</keyword>
<reference evidence="2 3" key="1">
    <citation type="journal article" date="2024" name="J Genomics">
        <title>Draft genome sequencing and assembly of Favolaschia claudopus CIRM-BRFM 2984 isolated from oak limbs.</title>
        <authorList>
            <person name="Navarro D."/>
            <person name="Drula E."/>
            <person name="Chaduli D."/>
            <person name="Cazenave R."/>
            <person name="Ahrendt S."/>
            <person name="Wang J."/>
            <person name="Lipzen A."/>
            <person name="Daum C."/>
            <person name="Barry K."/>
            <person name="Grigoriev I.V."/>
            <person name="Favel A."/>
            <person name="Rosso M.N."/>
            <person name="Martin F."/>
        </authorList>
    </citation>
    <scope>NUCLEOTIDE SEQUENCE [LARGE SCALE GENOMIC DNA]</scope>
    <source>
        <strain evidence="2 3">CIRM-BRFM 2984</strain>
    </source>
</reference>
<dbReference type="EMBL" id="JAWWNJ010000007">
    <property type="protein sequence ID" value="KAK7051753.1"/>
    <property type="molecule type" value="Genomic_DNA"/>
</dbReference>
<dbReference type="AlphaFoldDB" id="A0AAW0DKY7"/>
<comment type="caution">
    <text evidence="2">The sequence shown here is derived from an EMBL/GenBank/DDBJ whole genome shotgun (WGS) entry which is preliminary data.</text>
</comment>
<proteinExistence type="predicted"/>
<name>A0AAW0DKY7_9AGAR</name>
<keyword evidence="3" id="KW-1185">Reference proteome</keyword>
<evidence type="ECO:0000313" key="2">
    <source>
        <dbReference type="EMBL" id="KAK7051753.1"/>
    </source>
</evidence>
<sequence>MGVIFPVVNGVRLFSISLPSFGTPSQHDISPSVLLALLLAYAFLSSTPTTLGSLLSASFGEGGFLDSVVVTDGPGCISPDVILLLPPSLRLSSSRLVLDAVAARSQARPVLDSISYPLSDTPIRVLDLYDSFTPIASPYMLQDPFLAVSYRRYQTNRSGSSGMLLLACTPAAVFLAVARIVPDRSGCVSRSMVTIPSFALTSLLL</sequence>
<protein>
    <submittedName>
        <fullName evidence="2">Uncharacterized protein</fullName>
    </submittedName>
</protein>
<keyword evidence="1" id="KW-1133">Transmembrane helix</keyword>